<evidence type="ECO:0000256" key="4">
    <source>
        <dbReference type="ARBA" id="ARBA00022554"/>
    </source>
</evidence>
<keyword evidence="6" id="KW-0677">Repeat</keyword>
<dbReference type="OMA" id="IQYAFIC"/>
<feature type="domain" description="ABC transmembrane type-1" evidence="13">
    <location>
        <begin position="308"/>
        <end position="591"/>
    </location>
</feature>
<dbReference type="SMART" id="SM00382">
    <property type="entry name" value="AAA"/>
    <property type="match status" value="2"/>
</dbReference>
<dbReference type="STRING" id="103827.A0A158RAM1"/>
<dbReference type="WBParaSite" id="TCLT_0000014601-mRNA-1">
    <property type="protein sequence ID" value="TCLT_0000014601-mRNA-1"/>
    <property type="gene ID" value="TCLT_0000014601"/>
</dbReference>
<dbReference type="InterPro" id="IPR036640">
    <property type="entry name" value="ABC1_TM_sf"/>
</dbReference>
<dbReference type="PROSITE" id="PS50929">
    <property type="entry name" value="ABC_TM1F"/>
    <property type="match status" value="2"/>
</dbReference>
<dbReference type="CDD" id="cd03244">
    <property type="entry name" value="ABCC_MRP_domain2"/>
    <property type="match status" value="1"/>
</dbReference>
<feature type="transmembrane region" description="Helical" evidence="11">
    <location>
        <begin position="419"/>
        <end position="441"/>
    </location>
</feature>
<evidence type="ECO:0000256" key="10">
    <source>
        <dbReference type="ARBA" id="ARBA00023136"/>
    </source>
</evidence>
<dbReference type="PANTHER" id="PTHR24223:SF443">
    <property type="entry name" value="MULTIDRUG-RESISTANCE LIKE PROTEIN 1, ISOFORM I"/>
    <property type="match status" value="1"/>
</dbReference>
<dbReference type="CDD" id="cd18595">
    <property type="entry name" value="ABC_6TM_MRP1_2_3_6_D1_like"/>
    <property type="match status" value="1"/>
</dbReference>
<keyword evidence="7" id="KW-0547">Nucleotide-binding</keyword>
<keyword evidence="15" id="KW-1185">Reference proteome</keyword>
<comment type="similarity">
    <text evidence="2">Belongs to the ABC transporter superfamily. ABCC family. Conjugate transporter (TC 3.A.1.208) subfamily.</text>
</comment>
<keyword evidence="4" id="KW-0926">Vacuole</keyword>
<evidence type="ECO:0000256" key="7">
    <source>
        <dbReference type="ARBA" id="ARBA00022741"/>
    </source>
</evidence>
<dbReference type="EMBL" id="UYYF01000009">
    <property type="protein sequence ID" value="VDM94999.1"/>
    <property type="molecule type" value="Genomic_DNA"/>
</dbReference>
<dbReference type="GO" id="GO:0005524">
    <property type="term" value="F:ATP binding"/>
    <property type="evidence" value="ECO:0007669"/>
    <property type="project" value="UniProtKB-KW"/>
</dbReference>
<sequence length="1673" mass="188858">MTLDSVGNTLHLGASSNREIMDYLAQIVCDSSEVQILDYSFNSTVPHITPCTQASLLVFIPFAFLVAFSPFILYDLKKSRHPPLEFYSPTVARIILCFLLVINRFISMIINLLTWFWAPSSYQPYSITSCFWQTLTYCICLLLLIAYRNRGLITSGVLFNFWLVVAICAFPELRTRASYFEESTSVQVEQQISVQYVLYIFYYSFVVFEVFLSCFADRPKHWIRDPKFCPEDECSYLNRITFNWFHSLAVRGYRKPIEIDDLWRLRSHEESANLIPKFKRHWVPAKLGPKSQPSLIWALAKTYRWTIFAGAAMKFIFDLLNFVSPQLLSALITFIDDMKRPFWMGIAISLSMFFVAALQSMILHQYFHKMFMLGVDIRSVLTNAVYVKALVLSNSARKSRTVGEIVNLMSVDIQRFQDITSFIMLFWSAPFQILLAVYFLWRLLGVAIVAGLTVLFATIPLTSYISVRMKNCQGKQMKLKDERLKLMSEILNGIKVIKFYAWERSMQKLILEIREREIAVLREIALYNAAISLTWSCAPFLVAVVTFGLYVKIDPQHNHLTPQVTFVGLSLLNLIRFPMTIFPLIFSQGTQCSVSNARLKSFLSDDEMHPFATDASLSDGCSISIQNGNFFWESNEVVLKDINLTVRKGELVAVVGKVGSGKSEMDKVSGHVSISGSVSYVPQQPWIQNLSLMDNVLFGTPIDPKRYDTVINACALKPDLATLLAGDQTEIGEKGINLSGGQKHRVSLARAVYADSDIILLDDPLSAVDIHVGRHIFNHVISSQGGLLAKKTRVLVTNGLHYLKYCDRIIVMKGGMVAEVGTFEELIQAQSEFSEFLEEFLVKEVKERVQSQDKKTEEMEELLKDLRYLNPQQLKCLEALTIASLTGEKYIINSTNASSANDSLPLEKVSERQGHIVENSAIMEKINHGSPKSEGREKSVATLADMKNTPVISDNNERSKLIEKEGVNVGKVKVDIYLAYLQAIGYGSTAIFITIYVFSSILGVLSNLWLANWSDHAKTVNVTEVDENDTNWRLGIYTILGLGQGMLFKNLSTFVLNVFQFYRDFYMHLSTVTYSDFTRKILRISKTFAVVRNPFQSTSMVCIGSIAMACGMVFASRKLHEKILQNILHLPMAFFDVTPLGRILNRSDCEVGMRIVKLMMKMLTFSVWSGGFLIANQLNGKLQDIEIVDTLLPHTCHSFISTVLVVLMTTAVILYATPMFSMVIPFLATVYFLVLDMQDVDQRLSSSLTTLIGCVVTAFIIMIVPRFYISTSRQLKRLESAARSPIYSHFQESIQGAVSIRAYQCIDRFVHGSQSLLDNNILIQYHSLVANRWLAVRLELIGNLIVFCSAIFAIFYRESGSVTAGLVGLSIAYALSITQTLNWAVRMASEFETNIVAVERLREYTELPTECSSNQSFLYKPPRDWPSKGEIVFEKLKIRYRENLEFVLKGIDAKIRPAEKVGIVGRTGAGKSSLTLALFRIVEADSGRILIDDVDISKISLNDLRSKLTIVPQDPVIFSGTLRMNLDPFGRFDDSVLWEALRIAHLDSLAHSFPQKLDHHLSEGGENISVGQKQLLCLARAALRKSQILILDEAAASVDMETDALIQKTIREQFSKCTVLTIAHRLNTIVESDRVLVFEKGCVREFDTPKKLLNDPNSLFYSMAKESGLVNNP</sequence>
<keyword evidence="3" id="KW-0813">Transport</keyword>
<keyword evidence="8" id="KW-0067">ATP-binding</keyword>
<evidence type="ECO:0000256" key="2">
    <source>
        <dbReference type="ARBA" id="ARBA00009726"/>
    </source>
</evidence>
<evidence type="ECO:0000256" key="6">
    <source>
        <dbReference type="ARBA" id="ARBA00022737"/>
    </source>
</evidence>
<dbReference type="GO" id="GO:0000323">
    <property type="term" value="C:lytic vacuole"/>
    <property type="evidence" value="ECO:0007669"/>
    <property type="project" value="UniProtKB-ARBA"/>
</dbReference>
<evidence type="ECO:0000256" key="8">
    <source>
        <dbReference type="ARBA" id="ARBA00022840"/>
    </source>
</evidence>
<feature type="transmembrane region" description="Helical" evidence="11">
    <location>
        <begin position="1248"/>
        <end position="1269"/>
    </location>
</feature>
<feature type="transmembrane region" description="Helical" evidence="11">
    <location>
        <begin position="524"/>
        <end position="551"/>
    </location>
</feature>
<feature type="transmembrane region" description="Helical" evidence="11">
    <location>
        <begin position="193"/>
        <end position="216"/>
    </location>
</feature>
<evidence type="ECO:0000259" key="13">
    <source>
        <dbReference type="PROSITE" id="PS50929"/>
    </source>
</evidence>
<dbReference type="SUPFAM" id="SSF90123">
    <property type="entry name" value="ABC transporter transmembrane region"/>
    <property type="match status" value="3"/>
</dbReference>
<dbReference type="GO" id="GO:0140359">
    <property type="term" value="F:ABC-type transporter activity"/>
    <property type="evidence" value="ECO:0007669"/>
    <property type="project" value="InterPro"/>
</dbReference>
<dbReference type="InterPro" id="IPR050173">
    <property type="entry name" value="ABC_transporter_C-like"/>
</dbReference>
<dbReference type="FunFam" id="1.20.1560.10:FF:000020">
    <property type="entry name" value="ABC metal ion transporter"/>
    <property type="match status" value="1"/>
</dbReference>
<dbReference type="CDD" id="cd18603">
    <property type="entry name" value="ABC_6TM_MRP1_2_3_6_D2_like"/>
    <property type="match status" value="1"/>
</dbReference>
<dbReference type="FunFam" id="3.40.50.300:FF:000997">
    <property type="entry name" value="Multidrug resistance-associated protein 1"/>
    <property type="match status" value="1"/>
</dbReference>
<dbReference type="SUPFAM" id="SSF52540">
    <property type="entry name" value="P-loop containing nucleoside triphosphate hydrolases"/>
    <property type="match status" value="2"/>
</dbReference>
<keyword evidence="9 11" id="KW-1133">Transmembrane helix</keyword>
<feature type="transmembrane region" description="Helical" evidence="11">
    <location>
        <begin position="341"/>
        <end position="363"/>
    </location>
</feature>
<feature type="domain" description="ABC transporter" evidence="12">
    <location>
        <begin position="623"/>
        <end position="839"/>
    </location>
</feature>
<feature type="transmembrane region" description="Helical" evidence="11">
    <location>
        <begin position="563"/>
        <end position="586"/>
    </location>
</feature>
<feature type="transmembrane region" description="Helical" evidence="11">
    <location>
        <begin position="447"/>
        <end position="467"/>
    </location>
</feature>
<evidence type="ECO:0000256" key="11">
    <source>
        <dbReference type="SAM" id="Phobius"/>
    </source>
</evidence>
<keyword evidence="10 11" id="KW-0472">Membrane</keyword>
<feature type="transmembrane region" description="Helical" evidence="11">
    <location>
        <begin position="315"/>
        <end position="335"/>
    </location>
</feature>
<dbReference type="GO" id="GO:0016887">
    <property type="term" value="F:ATP hydrolysis activity"/>
    <property type="evidence" value="ECO:0007669"/>
    <property type="project" value="InterPro"/>
</dbReference>
<organism evidence="16">
    <name type="scientific">Thelazia callipaeda</name>
    <name type="common">Oriental eyeworm</name>
    <name type="synonym">Parasitic nematode</name>
    <dbReference type="NCBI Taxonomy" id="103827"/>
    <lineage>
        <taxon>Eukaryota</taxon>
        <taxon>Metazoa</taxon>
        <taxon>Ecdysozoa</taxon>
        <taxon>Nematoda</taxon>
        <taxon>Chromadorea</taxon>
        <taxon>Rhabditida</taxon>
        <taxon>Spirurina</taxon>
        <taxon>Spiruromorpha</taxon>
        <taxon>Thelazioidea</taxon>
        <taxon>Thelaziidae</taxon>
        <taxon>Thelazia</taxon>
    </lineage>
</organism>
<feature type="transmembrane region" description="Helical" evidence="11">
    <location>
        <begin position="94"/>
        <end position="118"/>
    </location>
</feature>
<feature type="transmembrane region" description="Helical" evidence="11">
    <location>
        <begin position="1362"/>
        <end position="1385"/>
    </location>
</feature>
<evidence type="ECO:0000256" key="1">
    <source>
        <dbReference type="ARBA" id="ARBA00004128"/>
    </source>
</evidence>
<proteinExistence type="inferred from homology"/>
<dbReference type="OrthoDB" id="6500128at2759"/>
<dbReference type="Pfam" id="PF00664">
    <property type="entry name" value="ABC_membrane"/>
    <property type="match status" value="3"/>
</dbReference>
<evidence type="ECO:0000313" key="14">
    <source>
        <dbReference type="EMBL" id="VDM94999.1"/>
    </source>
</evidence>
<feature type="transmembrane region" description="Helical" evidence="11">
    <location>
        <begin position="1199"/>
        <end position="1228"/>
    </location>
</feature>
<dbReference type="FunFam" id="3.40.50.300:FF:000074">
    <property type="entry name" value="Multidrug resistance-associated protein 5 isoform 1"/>
    <property type="match status" value="1"/>
</dbReference>
<feature type="domain" description="ABC transmembrane type-1" evidence="13">
    <location>
        <begin position="1115"/>
        <end position="1393"/>
    </location>
</feature>
<name>A0A158RAM1_THECL</name>
<reference evidence="14 15" key="2">
    <citation type="submission" date="2018-11" db="EMBL/GenBank/DDBJ databases">
        <authorList>
            <consortium name="Pathogen Informatics"/>
        </authorList>
    </citation>
    <scope>NUCLEOTIDE SEQUENCE [LARGE SCALE GENOMIC DNA]</scope>
</reference>
<feature type="transmembrane region" description="Helical" evidence="11">
    <location>
        <begin position="152"/>
        <end position="173"/>
    </location>
</feature>
<dbReference type="PROSITE" id="PS00211">
    <property type="entry name" value="ABC_TRANSPORTER_1"/>
    <property type="match status" value="1"/>
</dbReference>
<feature type="transmembrane region" description="Helical" evidence="11">
    <location>
        <begin position="124"/>
        <end position="145"/>
    </location>
</feature>
<dbReference type="Gene3D" id="1.20.1560.10">
    <property type="entry name" value="ABC transporter type 1, transmembrane domain"/>
    <property type="match status" value="2"/>
</dbReference>
<dbReference type="InterPro" id="IPR027417">
    <property type="entry name" value="P-loop_NTPase"/>
</dbReference>
<evidence type="ECO:0000313" key="16">
    <source>
        <dbReference type="WBParaSite" id="TCLT_0000014601-mRNA-1"/>
    </source>
</evidence>
<feature type="transmembrane region" description="Helical" evidence="11">
    <location>
        <begin position="54"/>
        <end position="74"/>
    </location>
</feature>
<evidence type="ECO:0000256" key="9">
    <source>
        <dbReference type="ARBA" id="ARBA00022989"/>
    </source>
</evidence>
<dbReference type="Pfam" id="PF00005">
    <property type="entry name" value="ABC_tran"/>
    <property type="match status" value="2"/>
</dbReference>
<dbReference type="InterPro" id="IPR003593">
    <property type="entry name" value="AAA+_ATPase"/>
</dbReference>
<evidence type="ECO:0000313" key="15">
    <source>
        <dbReference type="Proteomes" id="UP000276776"/>
    </source>
</evidence>
<feature type="domain" description="ABC transporter" evidence="12">
    <location>
        <begin position="1431"/>
        <end position="1665"/>
    </location>
</feature>
<gene>
    <name evidence="14" type="ORF">TCLT_LOCUS147</name>
</gene>
<reference evidence="16" key="1">
    <citation type="submission" date="2016-04" db="UniProtKB">
        <authorList>
            <consortium name="WormBaseParasite"/>
        </authorList>
    </citation>
    <scope>IDENTIFICATION</scope>
</reference>
<evidence type="ECO:0000256" key="5">
    <source>
        <dbReference type="ARBA" id="ARBA00022692"/>
    </source>
</evidence>
<feature type="transmembrane region" description="Helical" evidence="11">
    <location>
        <begin position="983"/>
        <end position="1005"/>
    </location>
</feature>
<accession>A0A158RAM1</accession>
<dbReference type="PANTHER" id="PTHR24223">
    <property type="entry name" value="ATP-BINDING CASSETTE SUB-FAMILY C"/>
    <property type="match status" value="1"/>
</dbReference>
<keyword evidence="5 11" id="KW-0812">Transmembrane</keyword>
<protein>
    <submittedName>
        <fullName evidence="16">Multidrug resistance-associated protein 1</fullName>
    </submittedName>
</protein>
<feature type="transmembrane region" description="Helical" evidence="11">
    <location>
        <begin position="1334"/>
        <end position="1356"/>
    </location>
</feature>
<dbReference type="PROSITE" id="PS50893">
    <property type="entry name" value="ABC_TRANSPORTER_2"/>
    <property type="match status" value="2"/>
</dbReference>
<comment type="subcellular location">
    <subcellularLocation>
        <location evidence="1">Vacuole membrane</location>
        <topology evidence="1">Multi-pass membrane protein</topology>
    </subcellularLocation>
</comment>
<evidence type="ECO:0000256" key="3">
    <source>
        <dbReference type="ARBA" id="ARBA00022448"/>
    </source>
</evidence>
<dbReference type="Gene3D" id="3.40.50.300">
    <property type="entry name" value="P-loop containing nucleotide triphosphate hydrolases"/>
    <property type="match status" value="2"/>
</dbReference>
<dbReference type="Proteomes" id="UP000276776">
    <property type="component" value="Unassembled WGS sequence"/>
</dbReference>
<dbReference type="GO" id="GO:0005774">
    <property type="term" value="C:vacuolar membrane"/>
    <property type="evidence" value="ECO:0007669"/>
    <property type="project" value="UniProtKB-SubCell"/>
</dbReference>
<dbReference type="InterPro" id="IPR011527">
    <property type="entry name" value="ABC1_TM_dom"/>
</dbReference>
<evidence type="ECO:0000259" key="12">
    <source>
        <dbReference type="PROSITE" id="PS50893"/>
    </source>
</evidence>
<dbReference type="CDD" id="cd03250">
    <property type="entry name" value="ABCC_MRP_domain1"/>
    <property type="match status" value="1"/>
</dbReference>
<dbReference type="InterPro" id="IPR003439">
    <property type="entry name" value="ABC_transporter-like_ATP-bd"/>
</dbReference>
<dbReference type="InterPro" id="IPR017871">
    <property type="entry name" value="ABC_transporter-like_CS"/>
</dbReference>